<feature type="non-terminal residue" evidence="4">
    <location>
        <position position="241"/>
    </location>
</feature>
<dbReference type="InterPro" id="IPR014030">
    <property type="entry name" value="Ketoacyl_synth_N"/>
</dbReference>
<organism evidence="4">
    <name type="scientific">marine sediment metagenome</name>
    <dbReference type="NCBI Taxonomy" id="412755"/>
    <lineage>
        <taxon>unclassified sequences</taxon>
        <taxon>metagenomes</taxon>
        <taxon>ecological metagenomes</taxon>
    </lineage>
</organism>
<dbReference type="EMBL" id="BARU01039215">
    <property type="protein sequence ID" value="GAH78694.1"/>
    <property type="molecule type" value="Genomic_DNA"/>
</dbReference>
<comment type="caution">
    <text evidence="4">The sequence shown here is derived from an EMBL/GenBank/DDBJ whole genome shotgun (WGS) entry which is preliminary data.</text>
</comment>
<dbReference type="Gene3D" id="3.40.47.10">
    <property type="match status" value="1"/>
</dbReference>
<dbReference type="GO" id="GO:0004315">
    <property type="term" value="F:3-oxoacyl-[acyl-carrier-protein] synthase activity"/>
    <property type="evidence" value="ECO:0007669"/>
    <property type="project" value="TreeGrafter"/>
</dbReference>
<feature type="non-terminal residue" evidence="4">
    <location>
        <position position="1"/>
    </location>
</feature>
<dbReference type="Pfam" id="PF00109">
    <property type="entry name" value="ketoacyl-synt"/>
    <property type="match status" value="1"/>
</dbReference>
<dbReference type="PROSITE" id="PS52004">
    <property type="entry name" value="KS3_2"/>
    <property type="match status" value="1"/>
</dbReference>
<dbReference type="InterPro" id="IPR000794">
    <property type="entry name" value="Beta-ketoacyl_synthase"/>
</dbReference>
<protein>
    <recommendedName>
        <fullName evidence="3">Ketosynthase family 3 (KS3) domain-containing protein</fullName>
    </recommendedName>
</protein>
<dbReference type="PANTHER" id="PTHR11712">
    <property type="entry name" value="POLYKETIDE SYNTHASE-RELATED"/>
    <property type="match status" value="1"/>
</dbReference>
<evidence type="ECO:0000313" key="4">
    <source>
        <dbReference type="EMBL" id="GAH78694.1"/>
    </source>
</evidence>
<evidence type="ECO:0000256" key="2">
    <source>
        <dbReference type="ARBA" id="ARBA00023315"/>
    </source>
</evidence>
<reference evidence="4" key="1">
    <citation type="journal article" date="2014" name="Front. Microbiol.">
        <title>High frequency of phylogenetically diverse reductive dehalogenase-homologous genes in deep subseafloor sedimentary metagenomes.</title>
        <authorList>
            <person name="Kawai M."/>
            <person name="Futagami T."/>
            <person name="Toyoda A."/>
            <person name="Takaki Y."/>
            <person name="Nishi S."/>
            <person name="Hori S."/>
            <person name="Arai W."/>
            <person name="Tsubouchi T."/>
            <person name="Morono Y."/>
            <person name="Uchiyama I."/>
            <person name="Ito T."/>
            <person name="Fujiyama A."/>
            <person name="Inagaki F."/>
            <person name="Takami H."/>
        </authorList>
    </citation>
    <scope>NUCLEOTIDE SEQUENCE</scope>
    <source>
        <strain evidence="4">Expedition CK06-06</strain>
    </source>
</reference>
<sequence>FLHDIEQVEFTVNNIAITGIGIVAPPGVGKDRFWENIKQGKSFISPITRFDASLYPSRVAGQIEDLDTSHLSFRLLKKIDKFSVMSLVATELVLKDALIDLDKEDPYNIGVFLGNALGGWFYAETELRDLYVEGRQGVSPYLATAWFPAAAQGQISIYYGLKGYSKTVVADKASALMAIGYAAKVVENKKIGIALAGGTEAPVTPYALLCCSTEGSLSKGPYRPFDKERDGFVVGEGAGIV</sequence>
<proteinExistence type="predicted"/>
<dbReference type="AlphaFoldDB" id="X1JK80"/>
<dbReference type="GO" id="GO:0006633">
    <property type="term" value="P:fatty acid biosynthetic process"/>
    <property type="evidence" value="ECO:0007669"/>
    <property type="project" value="TreeGrafter"/>
</dbReference>
<dbReference type="InterPro" id="IPR016039">
    <property type="entry name" value="Thiolase-like"/>
</dbReference>
<keyword evidence="1" id="KW-0808">Transferase</keyword>
<name>X1JK80_9ZZZZ</name>
<evidence type="ECO:0000256" key="1">
    <source>
        <dbReference type="ARBA" id="ARBA00022679"/>
    </source>
</evidence>
<feature type="domain" description="Ketosynthase family 3 (KS3)" evidence="3">
    <location>
        <begin position="12"/>
        <end position="241"/>
    </location>
</feature>
<dbReference type="InterPro" id="IPR020841">
    <property type="entry name" value="PKS_Beta-ketoAc_synthase_dom"/>
</dbReference>
<keyword evidence="2" id="KW-0012">Acyltransferase</keyword>
<accession>X1JK80</accession>
<gene>
    <name evidence="4" type="ORF">S03H2_60813</name>
</gene>
<dbReference type="SUPFAM" id="SSF53901">
    <property type="entry name" value="Thiolase-like"/>
    <property type="match status" value="1"/>
</dbReference>
<evidence type="ECO:0000259" key="3">
    <source>
        <dbReference type="PROSITE" id="PS52004"/>
    </source>
</evidence>
<dbReference type="PANTHER" id="PTHR11712:SF322">
    <property type="entry name" value="POLYKETIDE BETA-KETOACYL SYNTHASE 2-RELATED"/>
    <property type="match status" value="1"/>
</dbReference>